<keyword evidence="4" id="KW-1185">Reference proteome</keyword>
<dbReference type="Proteomes" id="UP000750334">
    <property type="component" value="Unassembled WGS sequence"/>
</dbReference>
<comment type="caution">
    <text evidence="3">The sequence shown here is derived from an EMBL/GenBank/DDBJ whole genome shotgun (WGS) entry which is preliminary data.</text>
</comment>
<dbReference type="InterPro" id="IPR009053">
    <property type="entry name" value="Prefoldin"/>
</dbReference>
<dbReference type="AlphaFoldDB" id="A0A9P6WEC0"/>
<name>A0A9P6WEC0_MAUEX</name>
<dbReference type="GO" id="GO:0006457">
    <property type="term" value="P:protein folding"/>
    <property type="evidence" value="ECO:0007669"/>
    <property type="project" value="InterPro"/>
</dbReference>
<sequence>MSQKIDLTQLNPEQLTAVKQQLDQELNHFTQSLQALIVAKNKFAECVTDIKTVSDESNKSQKLLIPASASLYLAGRVKDNQKFMVDIGTGYYVEKNAKDAITFYEKKIEKLNSESTQIQNIIKDKSQSSLAIESQIRQLAVKQHEASKKEAAASGAPATK</sequence>
<dbReference type="GO" id="GO:0005737">
    <property type="term" value="C:cytoplasm"/>
    <property type="evidence" value="ECO:0007669"/>
    <property type="project" value="TreeGrafter"/>
</dbReference>
<evidence type="ECO:0000313" key="4">
    <source>
        <dbReference type="Proteomes" id="UP000750334"/>
    </source>
</evidence>
<dbReference type="InterPro" id="IPR011599">
    <property type="entry name" value="PFD_alpha_archaea"/>
</dbReference>
<reference evidence="3 4" key="1">
    <citation type="submission" date="2020-11" db="EMBL/GenBank/DDBJ databases">
        <title>Kefir isolates.</title>
        <authorList>
            <person name="Marcisauskas S."/>
            <person name="Kim Y."/>
            <person name="Blasche S."/>
        </authorList>
    </citation>
    <scope>NUCLEOTIDE SEQUENCE [LARGE SCALE GENOMIC DNA]</scope>
    <source>
        <strain evidence="3 4">OG2</strain>
    </source>
</reference>
<organism evidence="3 4">
    <name type="scientific">Maudiozyma exigua</name>
    <name type="common">Yeast</name>
    <name type="synonym">Kazachstania exigua</name>
    <dbReference type="NCBI Taxonomy" id="34358"/>
    <lineage>
        <taxon>Eukaryota</taxon>
        <taxon>Fungi</taxon>
        <taxon>Dikarya</taxon>
        <taxon>Ascomycota</taxon>
        <taxon>Saccharomycotina</taxon>
        <taxon>Saccharomycetes</taxon>
        <taxon>Saccharomycetales</taxon>
        <taxon>Saccharomycetaceae</taxon>
        <taxon>Maudiozyma</taxon>
    </lineage>
</organism>
<dbReference type="PANTHER" id="PTHR12674:SF2">
    <property type="entry name" value="PREFOLDIN SUBUNIT 5"/>
    <property type="match status" value="1"/>
</dbReference>
<dbReference type="Pfam" id="PF02996">
    <property type="entry name" value="Prefoldin"/>
    <property type="match status" value="1"/>
</dbReference>
<proteinExistence type="inferred from homology"/>
<evidence type="ECO:0000256" key="2">
    <source>
        <dbReference type="ARBA" id="ARBA00023186"/>
    </source>
</evidence>
<accession>A0A9P6WEC0</accession>
<dbReference type="PANTHER" id="PTHR12674">
    <property type="entry name" value="PREFOLDIN SUBUNIT 5"/>
    <property type="match status" value="1"/>
</dbReference>
<dbReference type="GO" id="GO:1990114">
    <property type="term" value="P:RNA polymerase II core complex assembly"/>
    <property type="evidence" value="ECO:0007669"/>
    <property type="project" value="TreeGrafter"/>
</dbReference>
<comment type="similarity">
    <text evidence="1">Belongs to the prefoldin subunit alpha family.</text>
</comment>
<dbReference type="GO" id="GO:1990115">
    <property type="term" value="P:RNA polymerase III assembly"/>
    <property type="evidence" value="ECO:0007669"/>
    <property type="project" value="TreeGrafter"/>
</dbReference>
<dbReference type="OrthoDB" id="10267474at2759"/>
<dbReference type="Gene3D" id="1.10.287.370">
    <property type="match status" value="1"/>
</dbReference>
<dbReference type="SUPFAM" id="SSF46579">
    <property type="entry name" value="Prefoldin"/>
    <property type="match status" value="1"/>
</dbReference>
<dbReference type="CDD" id="cd23157">
    <property type="entry name" value="Prefoldin_5"/>
    <property type="match status" value="1"/>
</dbReference>
<dbReference type="EMBL" id="PUHR01000015">
    <property type="protein sequence ID" value="KAG0671145.1"/>
    <property type="molecule type" value="Genomic_DNA"/>
</dbReference>
<protein>
    <submittedName>
        <fullName evidence="3">Subunit of tubulin prefoldin</fullName>
    </submittedName>
</protein>
<dbReference type="GO" id="GO:0051082">
    <property type="term" value="F:unfolded protein binding"/>
    <property type="evidence" value="ECO:0007669"/>
    <property type="project" value="InterPro"/>
</dbReference>
<dbReference type="GO" id="GO:1990113">
    <property type="term" value="P:RNA polymerase I assembly"/>
    <property type="evidence" value="ECO:0007669"/>
    <property type="project" value="TreeGrafter"/>
</dbReference>
<dbReference type="InterPro" id="IPR004127">
    <property type="entry name" value="Prefoldin_subunit_alpha"/>
</dbReference>
<dbReference type="FunFam" id="1.10.287.370:FF:000004">
    <property type="entry name" value="Probable prefoldin subunit 5"/>
    <property type="match status" value="1"/>
</dbReference>
<dbReference type="GO" id="GO:0016272">
    <property type="term" value="C:prefoldin complex"/>
    <property type="evidence" value="ECO:0007669"/>
    <property type="project" value="InterPro"/>
</dbReference>
<dbReference type="NCBIfam" id="TIGR00293">
    <property type="entry name" value="prefoldin subunit alpha"/>
    <property type="match status" value="1"/>
</dbReference>
<gene>
    <name evidence="3" type="primary">GIM5</name>
    <name evidence="3" type="ORF">C6P45_001158</name>
</gene>
<keyword evidence="2" id="KW-0143">Chaperone</keyword>
<evidence type="ECO:0000313" key="3">
    <source>
        <dbReference type="EMBL" id="KAG0671145.1"/>
    </source>
</evidence>
<evidence type="ECO:0000256" key="1">
    <source>
        <dbReference type="ARBA" id="ARBA00010048"/>
    </source>
</evidence>